<accession>A0A5C5XFT9</accession>
<reference evidence="2 3" key="1">
    <citation type="submission" date="2019-02" db="EMBL/GenBank/DDBJ databases">
        <title>Deep-cultivation of Planctomycetes and their phenomic and genomic characterization uncovers novel biology.</title>
        <authorList>
            <person name="Wiegand S."/>
            <person name="Jogler M."/>
            <person name="Boedeker C."/>
            <person name="Pinto D."/>
            <person name="Vollmers J."/>
            <person name="Rivas-Marin E."/>
            <person name="Kohn T."/>
            <person name="Peeters S.H."/>
            <person name="Heuer A."/>
            <person name="Rast P."/>
            <person name="Oberbeckmann S."/>
            <person name="Bunk B."/>
            <person name="Jeske O."/>
            <person name="Meyerdierks A."/>
            <person name="Storesund J.E."/>
            <person name="Kallscheuer N."/>
            <person name="Luecker S."/>
            <person name="Lage O.M."/>
            <person name="Pohl T."/>
            <person name="Merkel B.J."/>
            <person name="Hornburger P."/>
            <person name="Mueller R.-W."/>
            <person name="Bruemmer F."/>
            <person name="Labrenz M."/>
            <person name="Spormann A.M."/>
            <person name="Op Den Camp H."/>
            <person name="Overmann J."/>
            <person name="Amann R."/>
            <person name="Jetten M.S.M."/>
            <person name="Mascher T."/>
            <person name="Medema M.H."/>
            <person name="Devos D.P."/>
            <person name="Kaster A.-K."/>
            <person name="Ovreas L."/>
            <person name="Rohde M."/>
            <person name="Galperin M.Y."/>
            <person name="Jogler C."/>
        </authorList>
    </citation>
    <scope>NUCLEOTIDE SEQUENCE [LARGE SCALE GENOMIC DNA]</scope>
    <source>
        <strain evidence="2 3">Pan54</strain>
    </source>
</reference>
<name>A0A5C5XFT9_9PLAN</name>
<dbReference type="PROSITE" id="PS50011">
    <property type="entry name" value="PROTEIN_KINASE_DOM"/>
    <property type="match status" value="1"/>
</dbReference>
<dbReference type="InterPro" id="IPR011009">
    <property type="entry name" value="Kinase-like_dom_sf"/>
</dbReference>
<organism evidence="2 3">
    <name type="scientific">Rubinisphaera italica</name>
    <dbReference type="NCBI Taxonomy" id="2527969"/>
    <lineage>
        <taxon>Bacteria</taxon>
        <taxon>Pseudomonadati</taxon>
        <taxon>Planctomycetota</taxon>
        <taxon>Planctomycetia</taxon>
        <taxon>Planctomycetales</taxon>
        <taxon>Planctomycetaceae</taxon>
        <taxon>Rubinisphaera</taxon>
    </lineage>
</organism>
<dbReference type="GO" id="GO:0005737">
    <property type="term" value="C:cytoplasm"/>
    <property type="evidence" value="ECO:0007669"/>
    <property type="project" value="TreeGrafter"/>
</dbReference>
<dbReference type="SMART" id="SM00220">
    <property type="entry name" value="S_TKc"/>
    <property type="match status" value="1"/>
</dbReference>
<sequence>MYDPPSRELIARLEQYTTCREQDVLGCRSIVHALSRDLPAFDSTWLDALVQRRKLTSFQAEALANHQEHLLRVGSYFVVDLINNDHVQKRYLAQSVDKRTFYFLDAFPTEGQDPHQIVNSLEFQERNQLGKNRLTDFPVDFVATEQKLFAVNEYHAGITAQELIVRQGRLPEELLRTIALQLHEKLKRYQSLKFVHGDIRAGNLLLSRKGSITILNAGVRPQVQPVWTLQTRLPYECYDLFAPEMIRTGVWTHETDLYAAGCLLWQLACGRPPHYSADALYKISAHIEKRIPPVLELAPEVDRNTAAMIDQLTQADPVLRTQSTSAVRLKSRIERPAAPQIVSTFVRKHEQPRLIIPRTRFDTVRDTTALLTAAACLLILFWQAVNLIPSQSWITATGTSLIANITGDESNTADSVSIDNKGLKKTQLLLELPKPNDQGLLQLTAGKRYRASDISVVGALTVEVSGEPQIIPGSQTEIVVAEKPWKIWATDLELNNITVRYDDTNLTTEPSEKSPPPALLVCQSLNLRVSSCRFLGPRADNSDSAKPVGVNLRSIAWKPLSGSESNAGHLHLSGCQFLHDGSSLMLSGEAKEVAITNSLKLGSGDFIEIVCRNAGKALPLVFCNQTTLRNANSLLHLDCTGYQFNSSIQLDIEATNCVIDLNESSKTLVVLTSPTSPERGIRAINLLGQMLLVTEQTTLASWWNSNRGLSTTISTEGTVEGVMPYQLEFAGTMSEQPQDSELKNYTGPRWNSVIPGIQATQMTAVTEPIFRR</sequence>
<dbReference type="EMBL" id="SJPG01000001">
    <property type="protein sequence ID" value="TWT61860.1"/>
    <property type="molecule type" value="Genomic_DNA"/>
</dbReference>
<dbReference type="PANTHER" id="PTHR24361">
    <property type="entry name" value="MITOGEN-ACTIVATED KINASE KINASE KINASE"/>
    <property type="match status" value="1"/>
</dbReference>
<keyword evidence="2" id="KW-0418">Kinase</keyword>
<protein>
    <submittedName>
        <fullName evidence="2">Serine/threonine-protein kinase PrkC</fullName>
        <ecNumber evidence="2">2.7.11.1</ecNumber>
    </submittedName>
</protein>
<dbReference type="PANTHER" id="PTHR24361:SF785">
    <property type="entry name" value="DUAL SPECIFICITY MITOGEN-ACTIVATED PROTEIN KINASE KINASE 1"/>
    <property type="match status" value="1"/>
</dbReference>
<dbReference type="SUPFAM" id="SSF56112">
    <property type="entry name" value="Protein kinase-like (PK-like)"/>
    <property type="match status" value="1"/>
</dbReference>
<evidence type="ECO:0000259" key="1">
    <source>
        <dbReference type="PROSITE" id="PS50011"/>
    </source>
</evidence>
<feature type="domain" description="Protein kinase" evidence="1">
    <location>
        <begin position="76"/>
        <end position="333"/>
    </location>
</feature>
<dbReference type="InterPro" id="IPR053235">
    <property type="entry name" value="Ser_Thr_kinase"/>
</dbReference>
<dbReference type="AlphaFoldDB" id="A0A5C5XFT9"/>
<comment type="caution">
    <text evidence="2">The sequence shown here is derived from an EMBL/GenBank/DDBJ whole genome shotgun (WGS) entry which is preliminary data.</text>
</comment>
<dbReference type="EC" id="2.7.11.1" evidence="2"/>
<dbReference type="PROSITE" id="PS00109">
    <property type="entry name" value="PROTEIN_KINASE_TYR"/>
    <property type="match status" value="1"/>
</dbReference>
<dbReference type="Proteomes" id="UP000316095">
    <property type="component" value="Unassembled WGS sequence"/>
</dbReference>
<dbReference type="InterPro" id="IPR008266">
    <property type="entry name" value="Tyr_kinase_AS"/>
</dbReference>
<dbReference type="InterPro" id="IPR000719">
    <property type="entry name" value="Prot_kinase_dom"/>
</dbReference>
<keyword evidence="3" id="KW-1185">Reference proteome</keyword>
<proteinExistence type="predicted"/>
<gene>
    <name evidence="2" type="primary">prkC_9</name>
    <name evidence="2" type="ORF">Pan54_25970</name>
</gene>
<dbReference type="RefSeq" id="WP_146503797.1">
    <property type="nucleotide sequence ID" value="NZ_SJPG01000001.1"/>
</dbReference>
<dbReference type="OrthoDB" id="207474at2"/>
<evidence type="ECO:0000313" key="2">
    <source>
        <dbReference type="EMBL" id="TWT61860.1"/>
    </source>
</evidence>
<dbReference type="GO" id="GO:0005524">
    <property type="term" value="F:ATP binding"/>
    <property type="evidence" value="ECO:0007669"/>
    <property type="project" value="InterPro"/>
</dbReference>
<keyword evidence="2" id="KW-0808">Transferase</keyword>
<dbReference type="GO" id="GO:0004674">
    <property type="term" value="F:protein serine/threonine kinase activity"/>
    <property type="evidence" value="ECO:0007669"/>
    <property type="project" value="UniProtKB-EC"/>
</dbReference>
<dbReference type="Pfam" id="PF00069">
    <property type="entry name" value="Pkinase"/>
    <property type="match status" value="1"/>
</dbReference>
<dbReference type="Gene3D" id="1.10.510.10">
    <property type="entry name" value="Transferase(Phosphotransferase) domain 1"/>
    <property type="match status" value="1"/>
</dbReference>
<evidence type="ECO:0000313" key="3">
    <source>
        <dbReference type="Proteomes" id="UP000316095"/>
    </source>
</evidence>